<dbReference type="EMBL" id="QICS01000015">
    <property type="protein sequence ID" value="PXV85725.1"/>
    <property type="molecule type" value="Genomic_DNA"/>
</dbReference>
<dbReference type="GO" id="GO:0043190">
    <property type="term" value="C:ATP-binding cassette (ABC) transporter complex"/>
    <property type="evidence" value="ECO:0007669"/>
    <property type="project" value="InterPro"/>
</dbReference>
<keyword evidence="3" id="KW-0813">Transport</keyword>
<reference evidence="8 9" key="1">
    <citation type="submission" date="2018-05" db="EMBL/GenBank/DDBJ databases">
        <title>Genomic Encyclopedia of Type Strains, Phase IV (KMG-IV): sequencing the most valuable type-strain genomes for metagenomic binning, comparative biology and taxonomic classification.</title>
        <authorList>
            <person name="Goeker M."/>
        </authorList>
    </citation>
    <scope>NUCLEOTIDE SEQUENCE [LARGE SCALE GENOMIC DNA]</scope>
    <source>
        <strain evidence="8 9">DSM 28816</strain>
    </source>
</reference>
<feature type="compositionally biased region" description="Low complexity" evidence="5">
    <location>
        <begin position="35"/>
        <end position="47"/>
    </location>
</feature>
<feature type="chain" id="PRO_5038775359" evidence="6">
    <location>
        <begin position="28"/>
        <end position="540"/>
    </location>
</feature>
<dbReference type="InterPro" id="IPR039424">
    <property type="entry name" value="SBP_5"/>
</dbReference>
<dbReference type="PROSITE" id="PS01040">
    <property type="entry name" value="SBP_BACTERIAL_5"/>
    <property type="match status" value="1"/>
</dbReference>
<organism evidence="8 9">
    <name type="scientific">Lachnotalea glycerini</name>
    <dbReference type="NCBI Taxonomy" id="1763509"/>
    <lineage>
        <taxon>Bacteria</taxon>
        <taxon>Bacillati</taxon>
        <taxon>Bacillota</taxon>
        <taxon>Clostridia</taxon>
        <taxon>Lachnospirales</taxon>
        <taxon>Lachnospiraceae</taxon>
        <taxon>Lachnotalea</taxon>
    </lineage>
</organism>
<evidence type="ECO:0000256" key="1">
    <source>
        <dbReference type="ARBA" id="ARBA00004193"/>
    </source>
</evidence>
<dbReference type="AlphaFoldDB" id="A0A318EN22"/>
<dbReference type="InterPro" id="IPR023765">
    <property type="entry name" value="SBP_5_CS"/>
</dbReference>
<dbReference type="GO" id="GO:0042597">
    <property type="term" value="C:periplasmic space"/>
    <property type="evidence" value="ECO:0007669"/>
    <property type="project" value="UniProtKB-ARBA"/>
</dbReference>
<evidence type="ECO:0000259" key="7">
    <source>
        <dbReference type="Pfam" id="PF00496"/>
    </source>
</evidence>
<sequence>MKRKKFKRMKRIVSMLLVMIISFTGCSSNNKKVQTSETETAETAKTTEVSDSDEKVITVMISADLNPELGDPTTSGTDFSLYEMIYEPLVKYGENGEYVPALAESWDVSSDGTEYTFYLRKDVKFSDGTNFNADSVIYSAQKWDAKSFSSPMTGIEKIDDYTIKITFEDNCYPCLTELTYPRPYRIAAESAYDKNGEFTMMIGTGEWMVESYIPEEETVLVPNPYYYGEAPNVDKIIIKKVEDGQSRVMALQSQEADISLASIPEDSMSVIENEANLDILKAEGTMGFFLMFNEKNSILQDVNVRKALNYAVDKESIVNDLLDGQGTPAIGILPQTVPYVTESNSEGYEYNIEKAKQLLSEAGYEDSDGDGFVEKDGEKLSLNLVFQSEEYSSWKSLCEYLQSEYAKIGVEINLDLKESAAYYDSIWTNRDFDMIIYRTYEDSWNPHGFLRSMFSYSDDASGICWSDETLNQYLDEVVKIQDEEERQAKYDEIFKLISDKALTVPLYYPLREYVYNTRLTNLVAAPTSYESLEWNLINIE</sequence>
<dbReference type="InterPro" id="IPR030678">
    <property type="entry name" value="Peptide/Ni-bd"/>
</dbReference>
<comment type="caution">
    <text evidence="8">The sequence shown here is derived from an EMBL/GenBank/DDBJ whole genome shotgun (WGS) entry which is preliminary data.</text>
</comment>
<dbReference type="FunFam" id="3.10.105.10:FF:000006">
    <property type="entry name" value="Peptide ABC transporter substrate-binding protein"/>
    <property type="match status" value="1"/>
</dbReference>
<feature type="domain" description="Solute-binding protein family 5" evidence="7">
    <location>
        <begin position="97"/>
        <end position="459"/>
    </location>
</feature>
<dbReference type="PANTHER" id="PTHR30290">
    <property type="entry name" value="PERIPLASMIC BINDING COMPONENT OF ABC TRANSPORTER"/>
    <property type="match status" value="1"/>
</dbReference>
<dbReference type="InterPro" id="IPR000914">
    <property type="entry name" value="SBP_5_dom"/>
</dbReference>
<dbReference type="PANTHER" id="PTHR30290:SF10">
    <property type="entry name" value="PERIPLASMIC OLIGOPEPTIDE-BINDING PROTEIN-RELATED"/>
    <property type="match status" value="1"/>
</dbReference>
<dbReference type="SUPFAM" id="SSF53850">
    <property type="entry name" value="Periplasmic binding protein-like II"/>
    <property type="match status" value="1"/>
</dbReference>
<gene>
    <name evidence="8" type="ORF">C8E03_11580</name>
</gene>
<feature type="region of interest" description="Disordered" evidence="5">
    <location>
        <begin position="30"/>
        <end position="49"/>
    </location>
</feature>
<accession>A0A318EN22</accession>
<evidence type="ECO:0000313" key="9">
    <source>
        <dbReference type="Proteomes" id="UP000247523"/>
    </source>
</evidence>
<dbReference type="Pfam" id="PF00496">
    <property type="entry name" value="SBP_bac_5"/>
    <property type="match status" value="1"/>
</dbReference>
<dbReference type="GO" id="GO:1904680">
    <property type="term" value="F:peptide transmembrane transporter activity"/>
    <property type="evidence" value="ECO:0007669"/>
    <property type="project" value="TreeGrafter"/>
</dbReference>
<name>A0A318EN22_9FIRM</name>
<dbReference type="RefSeq" id="WP_242993655.1">
    <property type="nucleotide sequence ID" value="NZ_QICS01000015.1"/>
</dbReference>
<dbReference type="Proteomes" id="UP000247523">
    <property type="component" value="Unassembled WGS sequence"/>
</dbReference>
<comment type="subcellular location">
    <subcellularLocation>
        <location evidence="1">Cell membrane</location>
        <topology evidence="1">Lipid-anchor</topology>
    </subcellularLocation>
</comment>
<dbReference type="PROSITE" id="PS51257">
    <property type="entry name" value="PROKAR_LIPOPROTEIN"/>
    <property type="match status" value="1"/>
</dbReference>
<evidence type="ECO:0000313" key="8">
    <source>
        <dbReference type="EMBL" id="PXV85725.1"/>
    </source>
</evidence>
<proteinExistence type="inferred from homology"/>
<dbReference type="Gene3D" id="3.10.105.10">
    <property type="entry name" value="Dipeptide-binding Protein, Domain 3"/>
    <property type="match status" value="1"/>
</dbReference>
<evidence type="ECO:0000256" key="2">
    <source>
        <dbReference type="ARBA" id="ARBA00005695"/>
    </source>
</evidence>
<evidence type="ECO:0000256" key="3">
    <source>
        <dbReference type="ARBA" id="ARBA00022448"/>
    </source>
</evidence>
<dbReference type="GO" id="GO:0015833">
    <property type="term" value="P:peptide transport"/>
    <property type="evidence" value="ECO:0007669"/>
    <property type="project" value="TreeGrafter"/>
</dbReference>
<comment type="similarity">
    <text evidence="2">Belongs to the bacterial solute-binding protein 5 family.</text>
</comment>
<dbReference type="PIRSF" id="PIRSF002741">
    <property type="entry name" value="MppA"/>
    <property type="match status" value="1"/>
</dbReference>
<evidence type="ECO:0000256" key="6">
    <source>
        <dbReference type="SAM" id="SignalP"/>
    </source>
</evidence>
<evidence type="ECO:0000256" key="5">
    <source>
        <dbReference type="SAM" id="MobiDB-lite"/>
    </source>
</evidence>
<protein>
    <submittedName>
        <fullName evidence="8">Peptide/nickel transport system substrate-binding protein</fullName>
    </submittedName>
</protein>
<feature type="signal peptide" evidence="6">
    <location>
        <begin position="1"/>
        <end position="27"/>
    </location>
</feature>
<evidence type="ECO:0000256" key="4">
    <source>
        <dbReference type="ARBA" id="ARBA00022729"/>
    </source>
</evidence>
<dbReference type="Gene3D" id="3.40.190.10">
    <property type="entry name" value="Periplasmic binding protein-like II"/>
    <property type="match status" value="1"/>
</dbReference>
<keyword evidence="4 6" id="KW-0732">Signal</keyword>